<comment type="similarity">
    <text evidence="2 12">Belongs to the CDP-alcohol phosphatidyltransferase class-I family.</text>
</comment>
<dbReference type="PROSITE" id="PS00379">
    <property type="entry name" value="CDP_ALCOHOL_P_TRANSF"/>
    <property type="match status" value="1"/>
</dbReference>
<dbReference type="GO" id="GO:0008444">
    <property type="term" value="F:CDP-diacylglycerol-glycerol-3-phosphate 3-phosphatidyltransferase activity"/>
    <property type="evidence" value="ECO:0007669"/>
    <property type="project" value="UniProtKB-UniRule"/>
</dbReference>
<comment type="caution">
    <text evidence="14">The sequence shown here is derived from an EMBL/GenBank/DDBJ whole genome shotgun (WGS) entry which is preliminary data.</text>
</comment>
<dbReference type="PANTHER" id="PTHR14269">
    <property type="entry name" value="CDP-DIACYLGLYCEROL--GLYCEROL-3-PHOSPHATE 3-PHOSPHATIDYLTRANSFERASE-RELATED"/>
    <property type="match status" value="1"/>
</dbReference>
<evidence type="ECO:0000256" key="10">
    <source>
        <dbReference type="ARBA" id="ARBA00023264"/>
    </source>
</evidence>
<dbReference type="InterPro" id="IPR000462">
    <property type="entry name" value="CDP-OH_P_trans"/>
</dbReference>
<evidence type="ECO:0000256" key="9">
    <source>
        <dbReference type="ARBA" id="ARBA00023209"/>
    </source>
</evidence>
<keyword evidence="4 12" id="KW-0808">Transferase</keyword>
<evidence type="ECO:0000313" key="14">
    <source>
        <dbReference type="EMBL" id="GIJ45897.1"/>
    </source>
</evidence>
<feature type="transmembrane region" description="Helical" evidence="13">
    <location>
        <begin position="108"/>
        <end position="130"/>
    </location>
</feature>
<dbReference type="InterPro" id="IPR048254">
    <property type="entry name" value="CDP_ALCOHOL_P_TRANSF_CS"/>
</dbReference>
<keyword evidence="6 13" id="KW-1133">Transmembrane helix</keyword>
<keyword evidence="15" id="KW-1185">Reference proteome</keyword>
<proteinExistence type="inferred from homology"/>
<dbReference type="Gene3D" id="1.20.120.1760">
    <property type="match status" value="1"/>
</dbReference>
<evidence type="ECO:0000256" key="11">
    <source>
        <dbReference type="NCBIfam" id="TIGR00560"/>
    </source>
</evidence>
<feature type="transmembrane region" description="Helical" evidence="13">
    <location>
        <begin position="170"/>
        <end position="188"/>
    </location>
</feature>
<dbReference type="Pfam" id="PF01066">
    <property type="entry name" value="CDP-OH_P_transf"/>
    <property type="match status" value="1"/>
</dbReference>
<organism evidence="14 15">
    <name type="scientific">Virgisporangium aliadipatigenens</name>
    <dbReference type="NCBI Taxonomy" id="741659"/>
    <lineage>
        <taxon>Bacteria</taxon>
        <taxon>Bacillati</taxon>
        <taxon>Actinomycetota</taxon>
        <taxon>Actinomycetes</taxon>
        <taxon>Micromonosporales</taxon>
        <taxon>Micromonosporaceae</taxon>
        <taxon>Virgisporangium</taxon>
    </lineage>
</organism>
<dbReference type="InterPro" id="IPR050324">
    <property type="entry name" value="CDP-alcohol_PTase-I"/>
</dbReference>
<reference evidence="14" key="1">
    <citation type="submission" date="2021-01" db="EMBL/GenBank/DDBJ databases">
        <title>Whole genome shotgun sequence of Virgisporangium aliadipatigenens NBRC 105644.</title>
        <authorList>
            <person name="Komaki H."/>
            <person name="Tamura T."/>
        </authorList>
    </citation>
    <scope>NUCLEOTIDE SEQUENCE</scope>
    <source>
        <strain evidence="14">NBRC 105644</strain>
    </source>
</reference>
<gene>
    <name evidence="14" type="ORF">Val02_27830</name>
</gene>
<dbReference type="RefSeq" id="WP_203899429.1">
    <property type="nucleotide sequence ID" value="NZ_BOPF01000008.1"/>
</dbReference>
<protein>
    <recommendedName>
        <fullName evidence="11">CDP-diacylglycerol--glycerol-3-phosphate 3-phosphatidyltransferase</fullName>
        <ecNumber evidence="11">2.7.8.5</ecNumber>
    </recommendedName>
</protein>
<keyword evidence="10" id="KW-1208">Phospholipid metabolism</keyword>
<dbReference type="NCBIfam" id="TIGR00560">
    <property type="entry name" value="pgsA"/>
    <property type="match status" value="1"/>
</dbReference>
<dbReference type="InterPro" id="IPR004570">
    <property type="entry name" value="Phosphatidylglycerol_P_synth"/>
</dbReference>
<dbReference type="EC" id="2.7.8.5" evidence="11"/>
<sequence length="200" mass="21429">MTAAPPPDSSGAVVVEPSLWNVANALTFARILMVPIFATLTVNSALTSPGLRIAAALTFGVASITDYVDGWIARRHNLVTSFGKVADPIADKALIGTALVLLSYYDVVPWWVTTLILVREIGITLMRFFVLRHGVIPASPGGKLKTLLQSLAIGWLLWPMPEPVDVVGLWMMYAAMLITVGTGVDYVIRAIRLSRGSAGA</sequence>
<feature type="transmembrane region" description="Helical" evidence="13">
    <location>
        <begin position="27"/>
        <end position="46"/>
    </location>
</feature>
<dbReference type="InterPro" id="IPR043130">
    <property type="entry name" value="CDP-OH_PTrfase_TM_dom"/>
</dbReference>
<dbReference type="AlphaFoldDB" id="A0A8J4DR20"/>
<dbReference type="PANTHER" id="PTHR14269:SF52">
    <property type="entry name" value="PHOSPHATIDYLGLYCEROPHOSPHATE SYNTHASE-RELATED"/>
    <property type="match status" value="1"/>
</dbReference>
<dbReference type="UniPathway" id="UPA00085"/>
<dbReference type="PIRSF" id="PIRSF000847">
    <property type="entry name" value="Phos_ph_gly_syn"/>
    <property type="match status" value="1"/>
</dbReference>
<evidence type="ECO:0000256" key="2">
    <source>
        <dbReference type="ARBA" id="ARBA00010441"/>
    </source>
</evidence>
<accession>A0A8J4DR20</accession>
<dbReference type="GO" id="GO:0016020">
    <property type="term" value="C:membrane"/>
    <property type="evidence" value="ECO:0007669"/>
    <property type="project" value="UniProtKB-SubCell"/>
</dbReference>
<keyword evidence="5 13" id="KW-0812">Transmembrane</keyword>
<keyword evidence="8 13" id="KW-0472">Membrane</keyword>
<evidence type="ECO:0000256" key="12">
    <source>
        <dbReference type="RuleBase" id="RU003750"/>
    </source>
</evidence>
<dbReference type="GO" id="GO:0046474">
    <property type="term" value="P:glycerophospholipid biosynthetic process"/>
    <property type="evidence" value="ECO:0007669"/>
    <property type="project" value="TreeGrafter"/>
</dbReference>
<evidence type="ECO:0000256" key="13">
    <source>
        <dbReference type="SAM" id="Phobius"/>
    </source>
</evidence>
<dbReference type="Proteomes" id="UP000619260">
    <property type="component" value="Unassembled WGS sequence"/>
</dbReference>
<evidence type="ECO:0000256" key="6">
    <source>
        <dbReference type="ARBA" id="ARBA00022989"/>
    </source>
</evidence>
<evidence type="ECO:0000256" key="1">
    <source>
        <dbReference type="ARBA" id="ARBA00004141"/>
    </source>
</evidence>
<name>A0A8J4DR20_9ACTN</name>
<dbReference type="EMBL" id="BOPF01000008">
    <property type="protein sequence ID" value="GIJ45897.1"/>
    <property type="molecule type" value="Genomic_DNA"/>
</dbReference>
<keyword evidence="3" id="KW-0444">Lipid biosynthesis</keyword>
<evidence type="ECO:0000256" key="8">
    <source>
        <dbReference type="ARBA" id="ARBA00023136"/>
    </source>
</evidence>
<keyword evidence="9" id="KW-0594">Phospholipid biosynthesis</keyword>
<evidence type="ECO:0000256" key="3">
    <source>
        <dbReference type="ARBA" id="ARBA00022516"/>
    </source>
</evidence>
<evidence type="ECO:0000256" key="5">
    <source>
        <dbReference type="ARBA" id="ARBA00022692"/>
    </source>
</evidence>
<evidence type="ECO:0000256" key="4">
    <source>
        <dbReference type="ARBA" id="ARBA00022679"/>
    </source>
</evidence>
<comment type="subcellular location">
    <subcellularLocation>
        <location evidence="1">Membrane</location>
        <topology evidence="1">Multi-pass membrane protein</topology>
    </subcellularLocation>
</comment>
<keyword evidence="7" id="KW-0443">Lipid metabolism</keyword>
<evidence type="ECO:0000256" key="7">
    <source>
        <dbReference type="ARBA" id="ARBA00023098"/>
    </source>
</evidence>
<evidence type="ECO:0000313" key="15">
    <source>
        <dbReference type="Proteomes" id="UP000619260"/>
    </source>
</evidence>